<keyword evidence="4" id="KW-0963">Cytoplasm</keyword>
<evidence type="ECO:0000256" key="2">
    <source>
        <dbReference type="ARBA" id="ARBA00007683"/>
    </source>
</evidence>
<comment type="similarity">
    <text evidence="2">Belongs to the ATG3 family.</text>
</comment>
<dbReference type="GO" id="GO:0005829">
    <property type="term" value="C:cytosol"/>
    <property type="evidence" value="ECO:0007669"/>
    <property type="project" value="TreeGrafter"/>
</dbReference>
<keyword evidence="3" id="KW-0813">Transport</keyword>
<evidence type="ECO:0000256" key="4">
    <source>
        <dbReference type="ARBA" id="ARBA00022490"/>
    </source>
</evidence>
<proteinExistence type="inferred from homology"/>
<evidence type="ECO:0000256" key="5">
    <source>
        <dbReference type="ARBA" id="ARBA00022786"/>
    </source>
</evidence>
<evidence type="ECO:0000256" key="7">
    <source>
        <dbReference type="ARBA" id="ARBA00023006"/>
    </source>
</evidence>
<reference evidence="8" key="1">
    <citation type="journal article" date="2018" name="DNA Res.">
        <title>Multiple hybrid de novo genome assembly of finger millet, an orphan allotetraploid crop.</title>
        <authorList>
            <person name="Hatakeyama M."/>
            <person name="Aluri S."/>
            <person name="Balachadran M.T."/>
            <person name="Sivarajan S.R."/>
            <person name="Patrignani A."/>
            <person name="Gruter S."/>
            <person name="Poveda L."/>
            <person name="Shimizu-Inatsugi R."/>
            <person name="Baeten J."/>
            <person name="Francoijs K.J."/>
            <person name="Nataraja K.N."/>
            <person name="Reddy Y.A.N."/>
            <person name="Phadnis S."/>
            <person name="Ravikumar R.L."/>
            <person name="Schlapbach R."/>
            <person name="Sreeman S.M."/>
            <person name="Shimizu K.K."/>
        </authorList>
    </citation>
    <scope>NUCLEOTIDE SEQUENCE</scope>
</reference>
<dbReference type="Pfam" id="PF03987">
    <property type="entry name" value="Autophagy_act_C"/>
    <property type="match status" value="1"/>
</dbReference>
<evidence type="ECO:0008006" key="10">
    <source>
        <dbReference type="Google" id="ProtNLM"/>
    </source>
</evidence>
<dbReference type="InterPro" id="IPR007135">
    <property type="entry name" value="Atg3/Atg10"/>
</dbReference>
<keyword evidence="7" id="KW-0072">Autophagy</keyword>
<dbReference type="GO" id="GO:0044804">
    <property type="term" value="P:nucleophagy"/>
    <property type="evidence" value="ECO:0007669"/>
    <property type="project" value="TreeGrafter"/>
</dbReference>
<dbReference type="GO" id="GO:0061723">
    <property type="term" value="P:glycophagy"/>
    <property type="evidence" value="ECO:0007669"/>
    <property type="project" value="TreeGrafter"/>
</dbReference>
<dbReference type="PANTHER" id="PTHR12866">
    <property type="entry name" value="UBIQUITIN-LIKE-CONJUGATING ENZYME ATG3"/>
    <property type="match status" value="1"/>
</dbReference>
<comment type="caution">
    <text evidence="8">The sequence shown here is derived from an EMBL/GenBank/DDBJ whole genome shotgun (WGS) entry which is preliminary data.</text>
</comment>
<evidence type="ECO:0000256" key="6">
    <source>
        <dbReference type="ARBA" id="ARBA00022927"/>
    </source>
</evidence>
<evidence type="ECO:0000256" key="1">
    <source>
        <dbReference type="ARBA" id="ARBA00004496"/>
    </source>
</evidence>
<comment type="subcellular location">
    <subcellularLocation>
        <location evidence="1">Cytoplasm</location>
    </subcellularLocation>
</comment>
<keyword evidence="6" id="KW-0653">Protein transport</keyword>
<evidence type="ECO:0000313" key="9">
    <source>
        <dbReference type="Proteomes" id="UP001054889"/>
    </source>
</evidence>
<evidence type="ECO:0000313" key="8">
    <source>
        <dbReference type="EMBL" id="GJM91456.1"/>
    </source>
</evidence>
<evidence type="ECO:0000256" key="3">
    <source>
        <dbReference type="ARBA" id="ARBA00022448"/>
    </source>
</evidence>
<dbReference type="GO" id="GO:0019776">
    <property type="term" value="F:Atg8-family ligase activity"/>
    <property type="evidence" value="ECO:0007669"/>
    <property type="project" value="TreeGrafter"/>
</dbReference>
<organism evidence="8 9">
    <name type="scientific">Eleusine coracana subsp. coracana</name>
    <dbReference type="NCBI Taxonomy" id="191504"/>
    <lineage>
        <taxon>Eukaryota</taxon>
        <taxon>Viridiplantae</taxon>
        <taxon>Streptophyta</taxon>
        <taxon>Embryophyta</taxon>
        <taxon>Tracheophyta</taxon>
        <taxon>Spermatophyta</taxon>
        <taxon>Magnoliopsida</taxon>
        <taxon>Liliopsida</taxon>
        <taxon>Poales</taxon>
        <taxon>Poaceae</taxon>
        <taxon>PACMAD clade</taxon>
        <taxon>Chloridoideae</taxon>
        <taxon>Cynodonteae</taxon>
        <taxon>Eleusininae</taxon>
        <taxon>Eleusine</taxon>
    </lineage>
</organism>
<reference evidence="8" key="2">
    <citation type="submission" date="2021-12" db="EMBL/GenBank/DDBJ databases">
        <title>Resequencing data analysis of finger millet.</title>
        <authorList>
            <person name="Hatakeyama M."/>
            <person name="Aluri S."/>
            <person name="Balachadran M.T."/>
            <person name="Sivarajan S.R."/>
            <person name="Poveda L."/>
            <person name="Shimizu-Inatsugi R."/>
            <person name="Schlapbach R."/>
            <person name="Sreeman S.M."/>
            <person name="Shimizu K.K."/>
        </authorList>
    </citation>
    <scope>NUCLEOTIDE SEQUENCE</scope>
</reference>
<dbReference type="Gene3D" id="3.30.1460.50">
    <property type="match status" value="1"/>
</dbReference>
<dbReference type="GO" id="GO:0000045">
    <property type="term" value="P:autophagosome assembly"/>
    <property type="evidence" value="ECO:0007669"/>
    <property type="project" value="TreeGrafter"/>
</dbReference>
<sequence>MQAKQKLYELYKGTVERVTGPRTVSAFLEKGVLSVPEFILAGDNLVAKCPTWSWEAGDPSKRKPYLPADKQYLVTRNEEEEDIPSMDTLDIGKGDGIKSIPSYFGGNKEEEEEEDIPDMDTYEDTGDNLAVAEPSYFVAEEPDDDNILRTRTYDVSITYDKYYQTPRVWLTGYDESRMPLKPELVFEDISQDHARKTVTIEDHPHILAGKHASVHPCKHAAVMKKIVDVLMSRGVEPEVDK</sequence>
<dbReference type="GO" id="GO:0015031">
    <property type="term" value="P:protein transport"/>
    <property type="evidence" value="ECO:0007669"/>
    <property type="project" value="UniProtKB-KW"/>
</dbReference>
<dbReference type="AlphaFoldDB" id="A0AAV5BYH8"/>
<dbReference type="Proteomes" id="UP001054889">
    <property type="component" value="Unassembled WGS sequence"/>
</dbReference>
<accession>A0AAV5BYH8</accession>
<dbReference type="PANTHER" id="PTHR12866:SF2">
    <property type="entry name" value="UBIQUITIN-LIKE-CONJUGATING ENZYME ATG3"/>
    <property type="match status" value="1"/>
</dbReference>
<name>A0AAV5BYH8_ELECO</name>
<gene>
    <name evidence="8" type="primary">ga07827</name>
    <name evidence="8" type="ORF">PR202_ga07827</name>
</gene>
<dbReference type="GO" id="GO:0000407">
    <property type="term" value="C:phagophore assembly site"/>
    <property type="evidence" value="ECO:0007669"/>
    <property type="project" value="TreeGrafter"/>
</dbReference>
<keyword evidence="9" id="KW-1185">Reference proteome</keyword>
<protein>
    <recommendedName>
        <fullName evidence="10">Autophagy-related protein 3</fullName>
    </recommendedName>
</protein>
<dbReference type="EMBL" id="BQKI01000003">
    <property type="protein sequence ID" value="GJM91456.1"/>
    <property type="molecule type" value="Genomic_DNA"/>
</dbReference>
<keyword evidence="5" id="KW-0833">Ubl conjugation pathway</keyword>
<dbReference type="GO" id="GO:0000422">
    <property type="term" value="P:autophagy of mitochondrion"/>
    <property type="evidence" value="ECO:0007669"/>
    <property type="project" value="TreeGrafter"/>
</dbReference>